<feature type="region of interest" description="Disordered" evidence="1">
    <location>
        <begin position="85"/>
        <end position="113"/>
    </location>
</feature>
<dbReference type="EMBL" id="UYYB01115633">
    <property type="protein sequence ID" value="VDM82018.1"/>
    <property type="molecule type" value="Genomic_DNA"/>
</dbReference>
<evidence type="ECO:0008006" key="4">
    <source>
        <dbReference type="Google" id="ProtNLM"/>
    </source>
</evidence>
<evidence type="ECO:0000313" key="3">
    <source>
        <dbReference type="Proteomes" id="UP000270094"/>
    </source>
</evidence>
<dbReference type="GO" id="GO:0048193">
    <property type="term" value="P:Golgi vesicle transport"/>
    <property type="evidence" value="ECO:0007669"/>
    <property type="project" value="TreeGrafter"/>
</dbReference>
<dbReference type="PANTHER" id="PTHR19327">
    <property type="entry name" value="GOLGIN"/>
    <property type="match status" value="1"/>
</dbReference>
<evidence type="ECO:0000256" key="1">
    <source>
        <dbReference type="SAM" id="MobiDB-lite"/>
    </source>
</evidence>
<accession>A0A3P7LSE0</accession>
<dbReference type="Gene3D" id="1.10.220.60">
    <property type="entry name" value="GRIP domain"/>
    <property type="match status" value="1"/>
</dbReference>
<reference evidence="2 3" key="1">
    <citation type="submission" date="2018-11" db="EMBL/GenBank/DDBJ databases">
        <authorList>
            <consortium name="Pathogen Informatics"/>
        </authorList>
    </citation>
    <scope>NUCLEOTIDE SEQUENCE [LARGE SCALE GENOMIC DNA]</scope>
</reference>
<gene>
    <name evidence="2" type="ORF">SVUK_LOCUS17016</name>
</gene>
<dbReference type="GO" id="GO:0005794">
    <property type="term" value="C:Golgi apparatus"/>
    <property type="evidence" value="ECO:0007669"/>
    <property type="project" value="TreeGrafter"/>
</dbReference>
<keyword evidence="3" id="KW-1185">Reference proteome</keyword>
<protein>
    <recommendedName>
        <fullName evidence="4">GRIP domain-containing protein</fullName>
    </recommendedName>
</protein>
<dbReference type="PANTHER" id="PTHR19327:SF0">
    <property type="entry name" value="GOLGIN SUBFAMILY A MEMBER 4"/>
    <property type="match status" value="1"/>
</dbReference>
<dbReference type="AlphaFoldDB" id="A0A3P7LSE0"/>
<dbReference type="OrthoDB" id="5322683at2759"/>
<evidence type="ECO:0000313" key="2">
    <source>
        <dbReference type="EMBL" id="VDM82018.1"/>
    </source>
</evidence>
<dbReference type="Proteomes" id="UP000270094">
    <property type="component" value="Unassembled WGS sequence"/>
</dbReference>
<name>A0A3P7LSE0_STRVU</name>
<feature type="compositionally biased region" description="Polar residues" evidence="1">
    <location>
        <begin position="99"/>
        <end position="108"/>
    </location>
</feature>
<sequence length="207" mass="24133">MTDFRKTVERHVVELETENRLLKEKNSDLVKYKEESNARVEESERNVKELQEKTVRELQREVKQLYVELSEKTDALDMANARLAELESSSSKDEEEIANKQTRQTVDASPNYEYEEEMESMRKRLKDSHKEVDNLREANARLERLMEQQKKTNANSPAIIHVNGGDCVGFADPAEAEYLKNVLYRYMYSRENLGKEAVINPGSLLTW</sequence>
<organism evidence="2 3">
    <name type="scientific">Strongylus vulgaris</name>
    <name type="common">Blood worm</name>
    <dbReference type="NCBI Taxonomy" id="40348"/>
    <lineage>
        <taxon>Eukaryota</taxon>
        <taxon>Metazoa</taxon>
        <taxon>Ecdysozoa</taxon>
        <taxon>Nematoda</taxon>
        <taxon>Chromadorea</taxon>
        <taxon>Rhabditida</taxon>
        <taxon>Rhabditina</taxon>
        <taxon>Rhabditomorpha</taxon>
        <taxon>Strongyloidea</taxon>
        <taxon>Strongylidae</taxon>
        <taxon>Strongylus</taxon>
    </lineage>
</organism>
<proteinExistence type="predicted"/>
<dbReference type="GO" id="GO:0031267">
    <property type="term" value="F:small GTPase binding"/>
    <property type="evidence" value="ECO:0007669"/>
    <property type="project" value="TreeGrafter"/>
</dbReference>